<accession>A0A1H1QEK5</accession>
<keyword evidence="3" id="KW-1185">Reference proteome</keyword>
<dbReference type="OrthoDB" id="9809488at2"/>
<dbReference type="InterPro" id="IPR016047">
    <property type="entry name" value="M23ase_b-sheet_dom"/>
</dbReference>
<dbReference type="PANTHER" id="PTHR21666">
    <property type="entry name" value="PEPTIDASE-RELATED"/>
    <property type="match status" value="1"/>
</dbReference>
<feature type="domain" description="M23ase beta-sheet core" evidence="1">
    <location>
        <begin position="71"/>
        <end position="174"/>
    </location>
</feature>
<protein>
    <submittedName>
        <fullName evidence="2">Peptidase family M23</fullName>
    </submittedName>
</protein>
<dbReference type="Proteomes" id="UP000199103">
    <property type="component" value="Chromosome I"/>
</dbReference>
<dbReference type="Gene3D" id="2.70.70.10">
    <property type="entry name" value="Glucose Permease (Domain IIA)"/>
    <property type="match status" value="1"/>
</dbReference>
<evidence type="ECO:0000313" key="3">
    <source>
        <dbReference type="Proteomes" id="UP000199103"/>
    </source>
</evidence>
<sequence length="205" mass="21807">MEAHLDVAYPFTGTWRVQNSPADRVPSHGTAALASSHAIDFVPVTADGKSAPIRLASLLRTEPPDRFPGYGRPILAPVDGIVVATSDDATDHDAYRGVPSIGYALTQQQRLAGGWPNLAGNHLLIESDGVVIALCHLQRSSLRVTPGERVRTGAPIARCGNSGNSTEPHVHVQAIDRVDVEQARAVPLSFRGVLPHNGDVLDVPE</sequence>
<gene>
    <name evidence="2" type="ORF">SAMN04489812_1242</name>
</gene>
<dbReference type="EMBL" id="LT629772">
    <property type="protein sequence ID" value="SDS21856.1"/>
    <property type="molecule type" value="Genomic_DNA"/>
</dbReference>
<dbReference type="SUPFAM" id="SSF51261">
    <property type="entry name" value="Duplicated hybrid motif"/>
    <property type="match status" value="1"/>
</dbReference>
<dbReference type="Pfam" id="PF01551">
    <property type="entry name" value="Peptidase_M23"/>
    <property type="match status" value="1"/>
</dbReference>
<evidence type="ECO:0000313" key="2">
    <source>
        <dbReference type="EMBL" id="SDS21856.1"/>
    </source>
</evidence>
<reference evidence="2 3" key="1">
    <citation type="submission" date="2016-10" db="EMBL/GenBank/DDBJ databases">
        <authorList>
            <person name="de Groot N.N."/>
        </authorList>
    </citation>
    <scope>NUCLEOTIDE SEQUENCE [LARGE SCALE GENOMIC DNA]</scope>
    <source>
        <strain evidence="2 3">DSM 21800</strain>
    </source>
</reference>
<proteinExistence type="predicted"/>
<name>A0A1H1QEK5_9ACTN</name>
<dbReference type="InterPro" id="IPR050570">
    <property type="entry name" value="Cell_wall_metabolism_enzyme"/>
</dbReference>
<dbReference type="GO" id="GO:0004222">
    <property type="term" value="F:metalloendopeptidase activity"/>
    <property type="evidence" value="ECO:0007669"/>
    <property type="project" value="TreeGrafter"/>
</dbReference>
<organism evidence="2 3">
    <name type="scientific">Microlunatus soli</name>
    <dbReference type="NCBI Taxonomy" id="630515"/>
    <lineage>
        <taxon>Bacteria</taxon>
        <taxon>Bacillati</taxon>
        <taxon>Actinomycetota</taxon>
        <taxon>Actinomycetes</taxon>
        <taxon>Propionibacteriales</taxon>
        <taxon>Propionibacteriaceae</taxon>
        <taxon>Microlunatus</taxon>
    </lineage>
</organism>
<dbReference type="CDD" id="cd12797">
    <property type="entry name" value="M23_peptidase"/>
    <property type="match status" value="1"/>
</dbReference>
<dbReference type="InterPro" id="IPR011055">
    <property type="entry name" value="Dup_hybrid_motif"/>
</dbReference>
<dbReference type="RefSeq" id="WP_091532016.1">
    <property type="nucleotide sequence ID" value="NZ_LT629772.1"/>
</dbReference>
<dbReference type="AlphaFoldDB" id="A0A1H1QEK5"/>
<dbReference type="STRING" id="630515.SAMN04489812_1242"/>
<dbReference type="PANTHER" id="PTHR21666:SF270">
    <property type="entry name" value="MUREIN HYDROLASE ACTIVATOR ENVC"/>
    <property type="match status" value="1"/>
</dbReference>
<evidence type="ECO:0000259" key="1">
    <source>
        <dbReference type="Pfam" id="PF01551"/>
    </source>
</evidence>